<dbReference type="InterPro" id="IPR017853">
    <property type="entry name" value="GH"/>
</dbReference>
<dbReference type="AlphaFoldDB" id="A0AAU7B0Q3"/>
<evidence type="ECO:0000313" key="2">
    <source>
        <dbReference type="EMBL" id="XAY07426.1"/>
    </source>
</evidence>
<accession>A0AAU7B0Q3</accession>
<evidence type="ECO:0008006" key="3">
    <source>
        <dbReference type="Google" id="ProtNLM"/>
    </source>
</evidence>
<gene>
    <name evidence="2" type="ORF">DSM112329_04308</name>
</gene>
<feature type="signal peptide" evidence="1">
    <location>
        <begin position="1"/>
        <end position="28"/>
    </location>
</feature>
<feature type="chain" id="PRO_5043582537" description="Asl1-like glycosyl hydrolase catalytic domain-containing protein" evidence="1">
    <location>
        <begin position="29"/>
        <end position="317"/>
    </location>
</feature>
<dbReference type="SUPFAM" id="SSF51445">
    <property type="entry name" value="(Trans)glycosidases"/>
    <property type="match status" value="1"/>
</dbReference>
<dbReference type="KEGG" id="parq:DSM112329_04308"/>
<dbReference type="Gene3D" id="3.20.20.80">
    <property type="entry name" value="Glycosidases"/>
    <property type="match status" value="1"/>
</dbReference>
<keyword evidence="1" id="KW-0732">Signal</keyword>
<reference evidence="2" key="1">
    <citation type="submission" date="2022-12" db="EMBL/GenBank/DDBJ databases">
        <title>Paraconexibacter alkalitolerans sp. nov. and Baekduia alba sp. nov., isolated from soil and emended description of the genera Paraconexibacter (Chun et al., 2020) and Baekduia (An et al., 2020).</title>
        <authorList>
            <person name="Vieira S."/>
            <person name="Huber K.J."/>
            <person name="Geppert A."/>
            <person name="Wolf J."/>
            <person name="Neumann-Schaal M."/>
            <person name="Muesken M."/>
            <person name="Overmann J."/>
        </authorList>
    </citation>
    <scope>NUCLEOTIDE SEQUENCE</scope>
    <source>
        <strain evidence="2">AEG42_29</strain>
    </source>
</reference>
<organism evidence="2">
    <name type="scientific">Paraconexibacter sp. AEG42_29</name>
    <dbReference type="NCBI Taxonomy" id="2997339"/>
    <lineage>
        <taxon>Bacteria</taxon>
        <taxon>Bacillati</taxon>
        <taxon>Actinomycetota</taxon>
        <taxon>Thermoleophilia</taxon>
        <taxon>Solirubrobacterales</taxon>
        <taxon>Paraconexibacteraceae</taxon>
        <taxon>Paraconexibacter</taxon>
    </lineage>
</organism>
<evidence type="ECO:0000256" key="1">
    <source>
        <dbReference type="SAM" id="SignalP"/>
    </source>
</evidence>
<protein>
    <recommendedName>
        <fullName evidence="3">Asl1-like glycosyl hydrolase catalytic domain-containing protein</fullName>
    </recommendedName>
</protein>
<name>A0AAU7B0Q3_9ACTN</name>
<sequence length="317" mass="35002">MTMSHVPKTLLALVLSLAVLAGAQSAQAATTKIAVGVGDQSPNMFASPVYKALKMKKTRYFIPWNAASSSFELQRADNFMKAAKAAKVKVLLHISTDNFESKKAKLPSVSDYKKKVKTLITRYKKLGVKEFGAWNEANHASQPTYRSPKRAAEFFVAMRSICSGCTIVALDVLDQSGVATYIKKFYAAVPSSKRKYAKIIGIHNYSDVNRARSTGTSTIIKAVKKADVIDTDFWLTETGALISFGSNFPCSESRAAKRMAYMFTLAKKFRSDITRLYSYNWQGTDCTNRFDAGLVHPDGSPRPAYDAFLKGAKSFTR</sequence>
<dbReference type="EMBL" id="CP114014">
    <property type="protein sequence ID" value="XAY07426.1"/>
    <property type="molecule type" value="Genomic_DNA"/>
</dbReference>
<proteinExistence type="predicted"/>